<dbReference type="HOGENOM" id="CLU_2709509_0_0_1"/>
<organism evidence="3 4">
    <name type="scientific">Setaria italica</name>
    <name type="common">Foxtail millet</name>
    <name type="synonym">Panicum italicum</name>
    <dbReference type="NCBI Taxonomy" id="4555"/>
    <lineage>
        <taxon>Eukaryota</taxon>
        <taxon>Viridiplantae</taxon>
        <taxon>Streptophyta</taxon>
        <taxon>Embryophyta</taxon>
        <taxon>Tracheophyta</taxon>
        <taxon>Spermatophyta</taxon>
        <taxon>Magnoliopsida</taxon>
        <taxon>Liliopsida</taxon>
        <taxon>Poales</taxon>
        <taxon>Poaceae</taxon>
        <taxon>PACMAD clade</taxon>
        <taxon>Panicoideae</taxon>
        <taxon>Panicodae</taxon>
        <taxon>Paniceae</taxon>
        <taxon>Cenchrinae</taxon>
        <taxon>Setaria</taxon>
    </lineage>
</organism>
<dbReference type="EnsemblPlants" id="KQL05836">
    <property type="protein sequence ID" value="KQL05836"/>
    <property type="gene ID" value="SETIT_004082mg"/>
</dbReference>
<reference evidence="4" key="1">
    <citation type="journal article" date="2012" name="Nat. Biotechnol.">
        <title>Reference genome sequence of the model plant Setaria.</title>
        <authorList>
            <person name="Bennetzen J.L."/>
            <person name="Schmutz J."/>
            <person name="Wang H."/>
            <person name="Percifield R."/>
            <person name="Hawkins J."/>
            <person name="Pontaroli A.C."/>
            <person name="Estep M."/>
            <person name="Feng L."/>
            <person name="Vaughn J.N."/>
            <person name="Grimwood J."/>
            <person name="Jenkins J."/>
            <person name="Barry K."/>
            <person name="Lindquist E."/>
            <person name="Hellsten U."/>
            <person name="Deshpande S."/>
            <person name="Wang X."/>
            <person name="Wu X."/>
            <person name="Mitros T."/>
            <person name="Triplett J."/>
            <person name="Yang X."/>
            <person name="Ye C.Y."/>
            <person name="Mauro-Herrera M."/>
            <person name="Wang L."/>
            <person name="Li P."/>
            <person name="Sharma M."/>
            <person name="Sharma R."/>
            <person name="Ronald P.C."/>
            <person name="Panaud O."/>
            <person name="Kellogg E.A."/>
            <person name="Brutnell T.P."/>
            <person name="Doust A.N."/>
            <person name="Tuskan G.A."/>
            <person name="Rokhsar D."/>
            <person name="Devos K.M."/>
        </authorList>
    </citation>
    <scope>NUCLEOTIDE SEQUENCE [LARGE SCALE GENOMIC DNA]</scope>
    <source>
        <strain evidence="4">cv. Yugu1</strain>
    </source>
</reference>
<dbReference type="STRING" id="4555.K3XQA0"/>
<dbReference type="InParanoid" id="K3XQA0"/>
<protein>
    <submittedName>
        <fullName evidence="3">Uncharacterized protein</fullName>
    </submittedName>
</protein>
<evidence type="ECO:0000256" key="1">
    <source>
        <dbReference type="SAM" id="MobiDB-lite"/>
    </source>
</evidence>
<keyword evidence="2" id="KW-0812">Transmembrane</keyword>
<accession>K3XQA0</accession>
<evidence type="ECO:0000313" key="3">
    <source>
        <dbReference type="EnsemblPlants" id="KQL05836"/>
    </source>
</evidence>
<sequence length="73" mass="8037">MDVDQLPTYDPRSNTAKNEAASRADLARTLIHLVPIVMLLCSLLLWSLSNTNSVKCPLKTAKFLEPNPGEARS</sequence>
<dbReference type="EMBL" id="AGNK02003180">
    <property type="status" value="NOT_ANNOTATED_CDS"/>
    <property type="molecule type" value="Genomic_DNA"/>
</dbReference>
<dbReference type="PANTHER" id="PTHR34189">
    <property type="entry name" value="TRANSMEMBRANE PROTEIN"/>
    <property type="match status" value="1"/>
</dbReference>
<keyword evidence="2" id="KW-0472">Membrane</keyword>
<dbReference type="AlphaFoldDB" id="K3XQA0"/>
<feature type="transmembrane region" description="Helical" evidence="2">
    <location>
        <begin position="30"/>
        <end position="48"/>
    </location>
</feature>
<dbReference type="Proteomes" id="UP000004995">
    <property type="component" value="Unassembled WGS sequence"/>
</dbReference>
<reference evidence="3" key="2">
    <citation type="submission" date="2018-08" db="UniProtKB">
        <authorList>
            <consortium name="EnsemblPlants"/>
        </authorList>
    </citation>
    <scope>IDENTIFICATION</scope>
    <source>
        <strain evidence="3">Yugu1</strain>
    </source>
</reference>
<dbReference type="Gramene" id="KQL05836">
    <property type="protein sequence ID" value="KQL05836"/>
    <property type="gene ID" value="SETIT_004082mg"/>
</dbReference>
<proteinExistence type="predicted"/>
<evidence type="ECO:0000256" key="2">
    <source>
        <dbReference type="SAM" id="Phobius"/>
    </source>
</evidence>
<evidence type="ECO:0000313" key="4">
    <source>
        <dbReference type="Proteomes" id="UP000004995"/>
    </source>
</evidence>
<keyword evidence="2" id="KW-1133">Transmembrane helix</keyword>
<name>K3XQA0_SETIT</name>
<keyword evidence="4" id="KW-1185">Reference proteome</keyword>
<dbReference type="PANTHER" id="PTHR34189:SF13">
    <property type="entry name" value="TRANSMEMBRANE PROTEIN"/>
    <property type="match status" value="1"/>
</dbReference>
<feature type="region of interest" description="Disordered" evidence="1">
    <location>
        <begin position="1"/>
        <end position="20"/>
    </location>
</feature>